<evidence type="ECO:0000256" key="2">
    <source>
        <dbReference type="PROSITE-ProRule" id="PRU00339"/>
    </source>
</evidence>
<dbReference type="Proteomes" id="UP000027265">
    <property type="component" value="Unassembled WGS sequence"/>
</dbReference>
<evidence type="ECO:0000313" key="5">
    <source>
        <dbReference type="EMBL" id="KDQ53347.1"/>
    </source>
</evidence>
<dbReference type="InParanoid" id="A0A067PPX4"/>
<feature type="domain" description="Protein kinase" evidence="4">
    <location>
        <begin position="578"/>
        <end position="854"/>
    </location>
</feature>
<evidence type="ECO:0000256" key="3">
    <source>
        <dbReference type="SAM" id="MobiDB-lite"/>
    </source>
</evidence>
<proteinExistence type="predicted"/>
<dbReference type="AlphaFoldDB" id="A0A067PPX4"/>
<dbReference type="SUPFAM" id="SSF56112">
    <property type="entry name" value="Protein kinase-like (PK-like)"/>
    <property type="match status" value="1"/>
</dbReference>
<keyword evidence="2" id="KW-0802">TPR repeat</keyword>
<dbReference type="InterPro" id="IPR001245">
    <property type="entry name" value="Ser-Thr/Tyr_kinase_cat_dom"/>
</dbReference>
<dbReference type="InterPro" id="IPR019734">
    <property type="entry name" value="TPR_rpt"/>
</dbReference>
<dbReference type="SUPFAM" id="SSF81901">
    <property type="entry name" value="HCP-like"/>
    <property type="match status" value="2"/>
</dbReference>
<dbReference type="PROSITE" id="PS50011">
    <property type="entry name" value="PROTEIN_KINASE_DOM"/>
    <property type="match status" value="1"/>
</dbReference>
<dbReference type="InterPro" id="IPR011990">
    <property type="entry name" value="TPR-like_helical_dom_sf"/>
</dbReference>
<dbReference type="EMBL" id="KL197734">
    <property type="protein sequence ID" value="KDQ53347.1"/>
    <property type="molecule type" value="Genomic_DNA"/>
</dbReference>
<dbReference type="InterPro" id="IPR006597">
    <property type="entry name" value="Sel1-like"/>
</dbReference>
<evidence type="ECO:0000259" key="4">
    <source>
        <dbReference type="PROSITE" id="PS50011"/>
    </source>
</evidence>
<dbReference type="InterPro" id="IPR051726">
    <property type="entry name" value="Chitin_Synth_Reg"/>
</dbReference>
<sequence>MSPTPSLQRYPGSEGLGASHPPTPQPDSGYTLGVPLNHASADSVSSLDSISEPPLLPTRLRSAIAARLDEASSSHHNSLGLTAPLPTTSSLSTAWPDIERSRDIASKVTWCVCVLSLVERARTRAGLRSDYGQNIDSQLQHLIDISVPLLLEIASPPNVPDPMPGHLAEAIYHRGTMKASGSFPKYISKDPPSAYVDFELSANSGHSAAWFKLGIHYEQRHDEKRALDCFQQGLALHDLNCIYRLGIAHLMGKLSLSDDPEKAITLLYQAATQATVEFPEPAYTYGLLLLSEYYPISIPPHLFKPHLPDNTSMEKEAWHHIGRAAYLNFVPALYKLGHAYQTTKVRYPLDSPRLIDPLISVHFYSLASELGSPEADMALSLWFLGGAEDCSIEKDEELGFKFAQHAAGMRWSPAEFAMGYFAEIGVGTQKDLEVAMKWYWRAARNGDVDALIRLSPVKQPLPLSLASPADTGDFVVTGNRLVLAHTAGLDAERVSGLAPTLDECHAVGVTLAYPRLLTNMKVDAPFAQSESMPLPSTSDATPRDCENDVDRGPSVQFDVGTLSNRSHNAPIDLSDNVVILQGPLRGGAACEIYVGNLSLDNGSVEKVAMKQLRAFLNWTDKQRATAMQLFRREVKIWSRFDHPHILPLLGFAQFGDCRFFLISPWVENGHVMEYLERKPDTDRRRLIIQVAEALEYLHSGRAGCAYVHGDLKGDNVLISDHGNALLCDFGLTRHVQRMASMTATPSGISPLGHIRFSAPELFKSDKPTMESDVFAFGCLALQIFTGHLPYSHLATDLQVLKAVSSGTKPCRPIDVASTQAGLTDNWWELINQCFNRRPPSRPKFTEILVRARKMDSSSESVSVSSVRSFRQIWRKTWISVRHR</sequence>
<evidence type="ECO:0000313" key="6">
    <source>
        <dbReference type="Proteomes" id="UP000027265"/>
    </source>
</evidence>
<dbReference type="InterPro" id="IPR008271">
    <property type="entry name" value="Ser/Thr_kinase_AS"/>
</dbReference>
<dbReference type="HOGENOM" id="CLU_326264_0_0_1"/>
<dbReference type="Pfam" id="PF07714">
    <property type="entry name" value="PK_Tyr_Ser-Thr"/>
    <property type="match status" value="1"/>
</dbReference>
<evidence type="ECO:0000256" key="1">
    <source>
        <dbReference type="ARBA" id="ARBA00022737"/>
    </source>
</evidence>
<keyword evidence="6" id="KW-1185">Reference proteome</keyword>
<name>A0A067PPX4_9AGAM</name>
<protein>
    <recommendedName>
        <fullName evidence="4">Protein kinase domain-containing protein</fullName>
    </recommendedName>
</protein>
<dbReference type="Pfam" id="PF08238">
    <property type="entry name" value="Sel1"/>
    <property type="match status" value="4"/>
</dbReference>
<dbReference type="InterPro" id="IPR011009">
    <property type="entry name" value="Kinase-like_dom_sf"/>
</dbReference>
<dbReference type="STRING" id="933084.A0A067PPX4"/>
<dbReference type="GO" id="GO:0005524">
    <property type="term" value="F:ATP binding"/>
    <property type="evidence" value="ECO:0007669"/>
    <property type="project" value="InterPro"/>
</dbReference>
<reference evidence="6" key="1">
    <citation type="journal article" date="2014" name="Proc. Natl. Acad. Sci. U.S.A.">
        <title>Extensive sampling of basidiomycete genomes demonstrates inadequacy of the white-rot/brown-rot paradigm for wood decay fungi.</title>
        <authorList>
            <person name="Riley R."/>
            <person name="Salamov A.A."/>
            <person name="Brown D.W."/>
            <person name="Nagy L.G."/>
            <person name="Floudas D."/>
            <person name="Held B.W."/>
            <person name="Levasseur A."/>
            <person name="Lombard V."/>
            <person name="Morin E."/>
            <person name="Otillar R."/>
            <person name="Lindquist E.A."/>
            <person name="Sun H."/>
            <person name="LaButti K.M."/>
            <person name="Schmutz J."/>
            <person name="Jabbour D."/>
            <person name="Luo H."/>
            <person name="Baker S.E."/>
            <person name="Pisabarro A.G."/>
            <person name="Walton J.D."/>
            <person name="Blanchette R.A."/>
            <person name="Henrissat B."/>
            <person name="Martin F."/>
            <person name="Cullen D."/>
            <person name="Hibbett D.S."/>
            <person name="Grigoriev I.V."/>
        </authorList>
    </citation>
    <scope>NUCLEOTIDE SEQUENCE [LARGE SCALE GENOMIC DNA]</scope>
    <source>
        <strain evidence="6">MUCL 33604</strain>
    </source>
</reference>
<dbReference type="PROSITE" id="PS00108">
    <property type="entry name" value="PROTEIN_KINASE_ST"/>
    <property type="match status" value="1"/>
</dbReference>
<keyword evidence="1" id="KW-0677">Repeat</keyword>
<feature type="repeat" description="TPR" evidence="2">
    <location>
        <begin position="207"/>
        <end position="240"/>
    </location>
</feature>
<dbReference type="PANTHER" id="PTHR46430">
    <property type="entry name" value="PROTEIN SKT5-RELATED"/>
    <property type="match status" value="1"/>
</dbReference>
<accession>A0A067PPX4</accession>
<organism evidence="5 6">
    <name type="scientific">Jaapia argillacea MUCL 33604</name>
    <dbReference type="NCBI Taxonomy" id="933084"/>
    <lineage>
        <taxon>Eukaryota</taxon>
        <taxon>Fungi</taxon>
        <taxon>Dikarya</taxon>
        <taxon>Basidiomycota</taxon>
        <taxon>Agaricomycotina</taxon>
        <taxon>Agaricomycetes</taxon>
        <taxon>Agaricomycetidae</taxon>
        <taxon>Jaapiales</taxon>
        <taxon>Jaapiaceae</taxon>
        <taxon>Jaapia</taxon>
    </lineage>
</organism>
<dbReference type="SMART" id="SM00220">
    <property type="entry name" value="S_TKc"/>
    <property type="match status" value="1"/>
</dbReference>
<feature type="region of interest" description="Disordered" evidence="3">
    <location>
        <begin position="1"/>
        <end position="35"/>
    </location>
</feature>
<dbReference type="PANTHER" id="PTHR46430:SF2">
    <property type="entry name" value="CHITIN SYNTHASE REGULATORY FACTOR 4"/>
    <property type="match status" value="1"/>
</dbReference>
<dbReference type="Gene3D" id="1.25.40.10">
    <property type="entry name" value="Tetratricopeptide repeat domain"/>
    <property type="match status" value="1"/>
</dbReference>
<dbReference type="GO" id="GO:0004672">
    <property type="term" value="F:protein kinase activity"/>
    <property type="evidence" value="ECO:0007669"/>
    <property type="project" value="InterPro"/>
</dbReference>
<dbReference type="InterPro" id="IPR000719">
    <property type="entry name" value="Prot_kinase_dom"/>
</dbReference>
<dbReference type="OrthoDB" id="272077at2759"/>
<gene>
    <name evidence="5" type="ORF">JAAARDRAFT_433452</name>
</gene>
<dbReference type="SMART" id="SM00671">
    <property type="entry name" value="SEL1"/>
    <property type="match status" value="6"/>
</dbReference>
<dbReference type="PROSITE" id="PS50005">
    <property type="entry name" value="TPR"/>
    <property type="match status" value="1"/>
</dbReference>
<dbReference type="Gene3D" id="1.10.510.10">
    <property type="entry name" value="Transferase(Phosphotransferase) domain 1"/>
    <property type="match status" value="1"/>
</dbReference>